<reference evidence="5 6" key="1">
    <citation type="submission" date="2020-03" db="EMBL/GenBank/DDBJ databases">
        <title>Genome sequence of Toxoplasma gondii RH-88 strain.</title>
        <authorList>
            <person name="Lorenzi H.A."/>
            <person name="Venepally P."/>
            <person name="Rozenberg A."/>
            <person name="Sibley D."/>
        </authorList>
    </citation>
    <scope>NUCLEOTIDE SEQUENCE [LARGE SCALE GENOMIC DNA]</scope>
    <source>
        <strain evidence="5 6">RH-88</strain>
    </source>
</reference>
<feature type="transmembrane region" description="Helical" evidence="4">
    <location>
        <begin position="32"/>
        <end position="53"/>
    </location>
</feature>
<keyword evidence="4" id="KW-0472">Membrane</keyword>
<evidence type="ECO:0000256" key="4">
    <source>
        <dbReference type="SAM" id="Phobius"/>
    </source>
</evidence>
<dbReference type="GO" id="GO:1990904">
    <property type="term" value="C:ribonucleoprotein complex"/>
    <property type="evidence" value="ECO:0007669"/>
    <property type="project" value="UniProtKB-KW"/>
</dbReference>
<dbReference type="InterPro" id="IPR001377">
    <property type="entry name" value="Ribosomal_eS6"/>
</dbReference>
<evidence type="ECO:0000256" key="3">
    <source>
        <dbReference type="ARBA" id="ARBA00023274"/>
    </source>
</evidence>
<dbReference type="EMBL" id="JAAUHK010000189">
    <property type="protein sequence ID" value="KAF4645105.1"/>
    <property type="molecule type" value="Genomic_DNA"/>
</dbReference>
<keyword evidence="4" id="KW-1133">Transmembrane helix</keyword>
<organism evidence="5 6">
    <name type="scientific">Toxoplasma gondii</name>
    <dbReference type="NCBI Taxonomy" id="5811"/>
    <lineage>
        <taxon>Eukaryota</taxon>
        <taxon>Sar</taxon>
        <taxon>Alveolata</taxon>
        <taxon>Apicomplexa</taxon>
        <taxon>Conoidasida</taxon>
        <taxon>Coccidia</taxon>
        <taxon>Eucoccidiorida</taxon>
        <taxon>Eimeriorina</taxon>
        <taxon>Sarcocystidae</taxon>
        <taxon>Toxoplasma</taxon>
    </lineage>
</organism>
<dbReference type="PROSITE" id="PS00578">
    <property type="entry name" value="RIBOSOMAL_S6E"/>
    <property type="match status" value="1"/>
</dbReference>
<proteinExistence type="inferred from homology"/>
<dbReference type="Pfam" id="PF01092">
    <property type="entry name" value="Ribosomal_S6e"/>
    <property type="match status" value="1"/>
</dbReference>
<keyword evidence="6" id="KW-1185">Reference proteome</keyword>
<keyword evidence="3" id="KW-0687">Ribonucleoprotein</keyword>
<comment type="caution">
    <text evidence="5">The sequence shown here is derived from an EMBL/GenBank/DDBJ whole genome shotgun (WGS) entry which is preliminary data.</text>
</comment>
<dbReference type="Gene3D" id="1.20.5.2650">
    <property type="match status" value="1"/>
</dbReference>
<evidence type="ECO:0000256" key="1">
    <source>
        <dbReference type="ARBA" id="ARBA00009312"/>
    </source>
</evidence>
<sequence>MRGATPLKLVTSGKINREMRFLARDSFLPQPVSGLCCTLIAVIVFLFGPADFLTSFSKMKLNLANPQAGMQKTVEVDDEKKLLPFFEKRMGAEVAGDSIGDEFKGYIFRISGGNDKQGFPMMQGVLVNHRVRLLFRKGMKCYRQRRTGEKKRKSVRGSIVGPDLAVLNLVLVKKGPETIPGLTDAERPRRLGPKRANNIRKLFNLSKDQDVRKYVVRRQIEGKKKTKAPKIQRLITKTRVQRKRAYLAKQRRSVIKSREEAKAYKDVLSAYKHELRKKRADVVAKKKAQAAAAPKPAEVKVVKAKAATAKKGGK</sequence>
<dbReference type="VEuPathDB" id="ToxoDB:TGME49_210690"/>
<comment type="similarity">
    <text evidence="1">Belongs to the eukaryotic ribosomal protein eS6 family.</text>
</comment>
<dbReference type="GO" id="GO:0003735">
    <property type="term" value="F:structural constituent of ribosome"/>
    <property type="evidence" value="ECO:0007669"/>
    <property type="project" value="InterPro"/>
</dbReference>
<dbReference type="PANTHER" id="PTHR11502">
    <property type="entry name" value="40S RIBOSOMAL PROTEIN S6"/>
    <property type="match status" value="1"/>
</dbReference>
<gene>
    <name evidence="5" type="ORF">TGRH88_009220</name>
</gene>
<dbReference type="GO" id="GO:0005840">
    <property type="term" value="C:ribosome"/>
    <property type="evidence" value="ECO:0007669"/>
    <property type="project" value="UniProtKB-KW"/>
</dbReference>
<dbReference type="GO" id="GO:0006412">
    <property type="term" value="P:translation"/>
    <property type="evidence" value="ECO:0007669"/>
    <property type="project" value="InterPro"/>
</dbReference>
<name>A0A7J6KCE7_TOXGO</name>
<keyword evidence="2 5" id="KW-0689">Ribosomal protein</keyword>
<dbReference type="InterPro" id="IPR018282">
    <property type="entry name" value="Ribosomal_eS6_CS"/>
</dbReference>
<dbReference type="AlphaFoldDB" id="A0A7J6KCE7"/>
<evidence type="ECO:0000313" key="6">
    <source>
        <dbReference type="Proteomes" id="UP000557509"/>
    </source>
</evidence>
<keyword evidence="4" id="KW-0812">Transmembrane</keyword>
<evidence type="ECO:0000313" key="5">
    <source>
        <dbReference type="EMBL" id="KAF4645105.1"/>
    </source>
</evidence>
<accession>A0A7J6KCE7</accession>
<dbReference type="Proteomes" id="UP000557509">
    <property type="component" value="Unassembled WGS sequence"/>
</dbReference>
<evidence type="ECO:0000256" key="2">
    <source>
        <dbReference type="ARBA" id="ARBA00022980"/>
    </source>
</evidence>
<protein>
    <submittedName>
        <fullName evidence="5">Ribosomal protein RPS6</fullName>
    </submittedName>
</protein>
<dbReference type="SMART" id="SM01405">
    <property type="entry name" value="Ribosomal_S6e"/>
    <property type="match status" value="1"/>
</dbReference>